<dbReference type="OrthoDB" id="5563272at2759"/>
<organism evidence="1 2">
    <name type="scientific">Paraglomus brasilianum</name>
    <dbReference type="NCBI Taxonomy" id="144538"/>
    <lineage>
        <taxon>Eukaryota</taxon>
        <taxon>Fungi</taxon>
        <taxon>Fungi incertae sedis</taxon>
        <taxon>Mucoromycota</taxon>
        <taxon>Glomeromycotina</taxon>
        <taxon>Glomeromycetes</taxon>
        <taxon>Paraglomerales</taxon>
        <taxon>Paraglomeraceae</taxon>
        <taxon>Paraglomus</taxon>
    </lineage>
</organism>
<gene>
    <name evidence="1" type="ORF">PBRASI_LOCUS7635</name>
</gene>
<evidence type="ECO:0000313" key="1">
    <source>
        <dbReference type="EMBL" id="CAG8600893.1"/>
    </source>
</evidence>
<dbReference type="AlphaFoldDB" id="A0A9N9GEL6"/>
<dbReference type="EMBL" id="CAJVPI010001211">
    <property type="protein sequence ID" value="CAG8600893.1"/>
    <property type="molecule type" value="Genomic_DNA"/>
</dbReference>
<comment type="caution">
    <text evidence="1">The sequence shown here is derived from an EMBL/GenBank/DDBJ whole genome shotgun (WGS) entry which is preliminary data.</text>
</comment>
<dbReference type="InterPro" id="IPR020301">
    <property type="entry name" value="Mrx7"/>
</dbReference>
<accession>A0A9N9GEL6</accession>
<name>A0A9N9GEL6_9GLOM</name>
<dbReference type="Pfam" id="PF10906">
    <property type="entry name" value="Mrx7"/>
    <property type="match status" value="1"/>
</dbReference>
<sequence>MVFRFFRYWATEYLTEKLLESPAFHRFAAKTHRKVSKLSDKASPYVDEATKRTNIFVESFKENLRNEAQKKNWPKL</sequence>
<proteinExistence type="predicted"/>
<reference evidence="1" key="1">
    <citation type="submission" date="2021-06" db="EMBL/GenBank/DDBJ databases">
        <authorList>
            <person name="Kallberg Y."/>
            <person name="Tangrot J."/>
            <person name="Rosling A."/>
        </authorList>
    </citation>
    <scope>NUCLEOTIDE SEQUENCE</scope>
    <source>
        <strain evidence="1">BR232B</strain>
    </source>
</reference>
<protein>
    <submittedName>
        <fullName evidence="1">10976_t:CDS:1</fullName>
    </submittedName>
</protein>
<keyword evidence="2" id="KW-1185">Reference proteome</keyword>
<evidence type="ECO:0000313" key="2">
    <source>
        <dbReference type="Proteomes" id="UP000789739"/>
    </source>
</evidence>
<dbReference type="Proteomes" id="UP000789739">
    <property type="component" value="Unassembled WGS sequence"/>
</dbReference>